<dbReference type="PRINTS" id="PR00463">
    <property type="entry name" value="EP450I"/>
</dbReference>
<evidence type="ECO:0000256" key="2">
    <source>
        <dbReference type="ARBA" id="ARBA00010617"/>
    </source>
</evidence>
<organism evidence="12 13">
    <name type="scientific">Citrullus colocynthis</name>
    <name type="common">colocynth</name>
    <dbReference type="NCBI Taxonomy" id="252529"/>
    <lineage>
        <taxon>Eukaryota</taxon>
        <taxon>Viridiplantae</taxon>
        <taxon>Streptophyta</taxon>
        <taxon>Embryophyta</taxon>
        <taxon>Tracheophyta</taxon>
        <taxon>Spermatophyta</taxon>
        <taxon>Magnoliopsida</taxon>
        <taxon>eudicotyledons</taxon>
        <taxon>Gunneridae</taxon>
        <taxon>Pentapetalae</taxon>
        <taxon>rosids</taxon>
        <taxon>fabids</taxon>
        <taxon>Cucurbitales</taxon>
        <taxon>Cucurbitaceae</taxon>
        <taxon>Benincaseae</taxon>
        <taxon>Citrullus</taxon>
    </lineage>
</organism>
<proteinExistence type="inferred from homology"/>
<evidence type="ECO:0000256" key="9">
    <source>
        <dbReference type="ARBA" id="ARBA00023033"/>
    </source>
</evidence>
<keyword evidence="7 11" id="KW-0560">Oxidoreductase</keyword>
<dbReference type="PROSITE" id="PS00086">
    <property type="entry name" value="CYTOCHROME_P450"/>
    <property type="match status" value="1"/>
</dbReference>
<dbReference type="PANTHER" id="PTHR24282:SF94">
    <property type="entry name" value="CYTOCHROME P450 72C1"/>
    <property type="match status" value="1"/>
</dbReference>
<evidence type="ECO:0000256" key="1">
    <source>
        <dbReference type="ARBA" id="ARBA00004167"/>
    </source>
</evidence>
<dbReference type="Proteomes" id="UP001642487">
    <property type="component" value="Chromosome 8"/>
</dbReference>
<evidence type="ECO:0000256" key="3">
    <source>
        <dbReference type="ARBA" id="ARBA00022617"/>
    </source>
</evidence>
<evidence type="ECO:0000313" key="12">
    <source>
        <dbReference type="EMBL" id="CAK9328194.1"/>
    </source>
</evidence>
<evidence type="ECO:0008006" key="14">
    <source>
        <dbReference type="Google" id="ProtNLM"/>
    </source>
</evidence>
<evidence type="ECO:0000256" key="6">
    <source>
        <dbReference type="ARBA" id="ARBA00022989"/>
    </source>
</evidence>
<evidence type="ECO:0000256" key="11">
    <source>
        <dbReference type="RuleBase" id="RU000461"/>
    </source>
</evidence>
<reference evidence="12 13" key="1">
    <citation type="submission" date="2024-03" db="EMBL/GenBank/DDBJ databases">
        <authorList>
            <person name="Gkanogiannis A."/>
            <person name="Becerra Lopez-Lavalle L."/>
        </authorList>
    </citation>
    <scope>NUCLEOTIDE SEQUENCE [LARGE SCALE GENOMIC DNA]</scope>
</reference>
<evidence type="ECO:0000256" key="5">
    <source>
        <dbReference type="ARBA" id="ARBA00022723"/>
    </source>
</evidence>
<name>A0ABP0Z6S0_9ROSI</name>
<protein>
    <recommendedName>
        <fullName evidence="14">Cytochrome P450</fullName>
    </recommendedName>
</protein>
<evidence type="ECO:0000313" key="13">
    <source>
        <dbReference type="Proteomes" id="UP001642487"/>
    </source>
</evidence>
<dbReference type="Pfam" id="PF00067">
    <property type="entry name" value="p450"/>
    <property type="match status" value="1"/>
</dbReference>
<dbReference type="InterPro" id="IPR036396">
    <property type="entry name" value="Cyt_P450_sf"/>
</dbReference>
<comment type="subcellular location">
    <subcellularLocation>
        <location evidence="1">Membrane</location>
        <topology evidence="1">Single-pass membrane protein</topology>
    </subcellularLocation>
</comment>
<keyword evidence="8 11" id="KW-0408">Iron</keyword>
<keyword evidence="3 11" id="KW-0349">Heme</keyword>
<keyword evidence="9 11" id="KW-0503">Monooxygenase</keyword>
<dbReference type="Gene3D" id="1.10.630.10">
    <property type="entry name" value="Cytochrome P450"/>
    <property type="match status" value="1"/>
</dbReference>
<dbReference type="InterPro" id="IPR002401">
    <property type="entry name" value="Cyt_P450_E_grp-I"/>
</dbReference>
<sequence>MEYSVFYSLPLCLVVFGVAKALHSIWWRPKLVERRLKRQGIRGSAYKPLVGDVKEYVNMITEAWSHPMNLDHQIVQRVDPFTAMNAQKYGKISMCWFGTSPRLIVKNPQMMKEVLSYKVGSFEKPPLNPNILKLTRGLTTLKGKEWTKHRRIINPAFHLEKLKEMMPAFSISCSNMIEEWKKMAANQDSVEVDVWPELQRLSADIISRAAFGSNYEEGKKIFELLKQLTLLTLEAMQTLYLPGFRFIPTAKNRRREKLNKEIKTMIGSLIQRKENSMSNQEDNVDDLLSLLLQSKNKENQQEGDGLTIDEVMEECKQFYLAGQETTASMLTWTVIVLAMHSEWQEKARQEVLQICGKNEPSFESLNHFKIVTMILYEVLRLYPPVIGQYQHTYAETKMGEVLIPAGVDVTLPTLLIHHDPEYWGEDAEQFKPERFSAGVSKASKDQLAFFPFGWGPKTCIGQNFAMLEAKVALAMILQNFSFELSPSYAHAPHTVMTLQPQHGAQLKLQQL</sequence>
<accession>A0ABP0Z6S0</accession>
<keyword evidence="10" id="KW-0472">Membrane</keyword>
<gene>
    <name evidence="12" type="ORF">CITCOLO1_LOCUS20599</name>
</gene>
<evidence type="ECO:0000256" key="8">
    <source>
        <dbReference type="ARBA" id="ARBA00023004"/>
    </source>
</evidence>
<comment type="similarity">
    <text evidence="2 11">Belongs to the cytochrome P450 family.</text>
</comment>
<dbReference type="InterPro" id="IPR050665">
    <property type="entry name" value="Cytochrome_P450_Monooxygen"/>
</dbReference>
<evidence type="ECO:0000256" key="7">
    <source>
        <dbReference type="ARBA" id="ARBA00023002"/>
    </source>
</evidence>
<dbReference type="PANTHER" id="PTHR24282">
    <property type="entry name" value="CYTOCHROME P450 FAMILY MEMBER"/>
    <property type="match status" value="1"/>
</dbReference>
<keyword evidence="5 11" id="KW-0479">Metal-binding</keyword>
<dbReference type="PRINTS" id="PR00385">
    <property type="entry name" value="P450"/>
</dbReference>
<keyword evidence="6" id="KW-1133">Transmembrane helix</keyword>
<keyword evidence="13" id="KW-1185">Reference proteome</keyword>
<dbReference type="InterPro" id="IPR001128">
    <property type="entry name" value="Cyt_P450"/>
</dbReference>
<dbReference type="SUPFAM" id="SSF48264">
    <property type="entry name" value="Cytochrome P450"/>
    <property type="match status" value="1"/>
</dbReference>
<dbReference type="InterPro" id="IPR017972">
    <property type="entry name" value="Cyt_P450_CS"/>
</dbReference>
<dbReference type="EMBL" id="OZ021742">
    <property type="protein sequence ID" value="CAK9328194.1"/>
    <property type="molecule type" value="Genomic_DNA"/>
</dbReference>
<evidence type="ECO:0000256" key="4">
    <source>
        <dbReference type="ARBA" id="ARBA00022692"/>
    </source>
</evidence>
<keyword evidence="4" id="KW-0812">Transmembrane</keyword>
<evidence type="ECO:0000256" key="10">
    <source>
        <dbReference type="ARBA" id="ARBA00023136"/>
    </source>
</evidence>